<dbReference type="EC" id="2.3.1.282" evidence="5"/>
<dbReference type="Proteomes" id="UP000031364">
    <property type="component" value="Unassembled WGS sequence"/>
</dbReference>
<organism evidence="14 15">
    <name type="scientific">Nocardia vulneris</name>
    <dbReference type="NCBI Taxonomy" id="1141657"/>
    <lineage>
        <taxon>Bacteria</taxon>
        <taxon>Bacillati</taxon>
        <taxon>Actinomycetota</taxon>
        <taxon>Actinomycetes</taxon>
        <taxon>Mycobacteriales</taxon>
        <taxon>Nocardiaceae</taxon>
        <taxon>Nocardia</taxon>
    </lineage>
</organism>
<dbReference type="SUPFAM" id="SSF52777">
    <property type="entry name" value="CoA-dependent acyltransferases"/>
    <property type="match status" value="2"/>
</dbReference>
<proteinExistence type="inferred from homology"/>
<comment type="caution">
    <text evidence="14">The sequence shown here is derived from an EMBL/GenBank/DDBJ whole genome shotgun (WGS) entry which is preliminary data.</text>
</comment>
<evidence type="ECO:0000256" key="10">
    <source>
        <dbReference type="ARBA" id="ARBA00030465"/>
    </source>
</evidence>
<dbReference type="RefSeq" id="WP_043669683.1">
    <property type="nucleotide sequence ID" value="NZ_BDCI01000004.1"/>
</dbReference>
<comment type="catalytic activity">
    <reaction evidence="2">
        <text>2 a mycocerosyl-[mycocerosic acid synthase] + a phenolphthiocerol = a dimycocerosyl phenolphthiocerol + 2 holo-[mycocerosic acid synthase].</text>
        <dbReference type="EC" id="2.3.1.282"/>
    </reaction>
</comment>
<dbReference type="Gene3D" id="3.30.559.10">
    <property type="entry name" value="Chloramphenicol acetyltransferase-like domain"/>
    <property type="match status" value="1"/>
</dbReference>
<comment type="similarity">
    <text evidence="4">Belongs to the acyltransferase PapA5 family.</text>
</comment>
<evidence type="ECO:0000256" key="9">
    <source>
        <dbReference type="ARBA" id="ARBA00023315"/>
    </source>
</evidence>
<protein>
    <recommendedName>
        <fullName evidence="6">Phthiocerol/phthiodiolone dimycocerosyl transferase</fullName>
        <ecNumber evidence="5">2.3.1.282</ecNumber>
    </recommendedName>
    <alternativeName>
        <fullName evidence="12">Acyltransferase PapA5</fullName>
    </alternativeName>
    <alternativeName>
        <fullName evidence="10">Phthiocerol/phthiodiolone O-acyltransferase</fullName>
    </alternativeName>
    <alternativeName>
        <fullName evidence="11">Polyketide synthase-associated protein A5</fullName>
    </alternativeName>
</protein>
<keyword evidence="7" id="KW-0444">Lipid biosynthesis</keyword>
<evidence type="ECO:0000256" key="3">
    <source>
        <dbReference type="ARBA" id="ARBA00001907"/>
    </source>
</evidence>
<dbReference type="Pfam" id="PF16911">
    <property type="entry name" value="PapA_C"/>
    <property type="match status" value="1"/>
</dbReference>
<name>A0ABR4ZGL8_9NOCA</name>
<evidence type="ECO:0000313" key="14">
    <source>
        <dbReference type="EMBL" id="KIA64349.1"/>
    </source>
</evidence>
<accession>A0ABR4ZGL8</accession>
<feature type="domain" description="Phthiocerol/phthiodiolone dimycocerosyl transferase C-terminal" evidence="13">
    <location>
        <begin position="195"/>
        <end position="380"/>
    </location>
</feature>
<comment type="catalytic activity">
    <reaction evidence="1">
        <text>2 a mycocerosyl-[mycocerosic acid synthase] + a phthiocerol = a dimycocerosyl phthiocerol + 2 holo-[mycocerosic acid synthase].</text>
        <dbReference type="EC" id="2.3.1.282"/>
    </reaction>
</comment>
<evidence type="ECO:0000256" key="11">
    <source>
        <dbReference type="ARBA" id="ARBA00032317"/>
    </source>
</evidence>
<evidence type="ECO:0000256" key="2">
    <source>
        <dbReference type="ARBA" id="ARBA00000625"/>
    </source>
</evidence>
<evidence type="ECO:0000256" key="12">
    <source>
        <dbReference type="ARBA" id="ARBA00033407"/>
    </source>
</evidence>
<keyword evidence="8" id="KW-0808">Transferase</keyword>
<keyword evidence="15" id="KW-1185">Reference proteome</keyword>
<evidence type="ECO:0000259" key="13">
    <source>
        <dbReference type="Pfam" id="PF16911"/>
    </source>
</evidence>
<evidence type="ECO:0000256" key="1">
    <source>
        <dbReference type="ARBA" id="ARBA00000026"/>
    </source>
</evidence>
<dbReference type="InterPro" id="IPR031641">
    <property type="entry name" value="PapA_C"/>
</dbReference>
<dbReference type="Gene3D" id="3.30.559.30">
    <property type="entry name" value="Nonribosomal peptide synthetase, condensation domain"/>
    <property type="match status" value="1"/>
</dbReference>
<evidence type="ECO:0000256" key="8">
    <source>
        <dbReference type="ARBA" id="ARBA00022679"/>
    </source>
</evidence>
<keyword evidence="9" id="KW-0012">Acyltransferase</keyword>
<dbReference type="InterPro" id="IPR023213">
    <property type="entry name" value="CAT-like_dom_sf"/>
</dbReference>
<comment type="catalytic activity">
    <reaction evidence="3">
        <text>2 a mycocerosyl-[mycocerosic acid synthase] + a phthiodiolone = a dimycocerosyl phthiodiolone + 2 holo-[mycocerosic acid synthase].</text>
        <dbReference type="EC" id="2.3.1.282"/>
    </reaction>
</comment>
<dbReference type="EMBL" id="JNFP01000014">
    <property type="protein sequence ID" value="KIA64349.1"/>
    <property type="molecule type" value="Genomic_DNA"/>
</dbReference>
<evidence type="ECO:0000256" key="4">
    <source>
        <dbReference type="ARBA" id="ARBA00006558"/>
    </source>
</evidence>
<keyword evidence="7" id="KW-0443">Lipid metabolism</keyword>
<evidence type="ECO:0000256" key="6">
    <source>
        <dbReference type="ARBA" id="ARBA00013449"/>
    </source>
</evidence>
<evidence type="ECO:0000256" key="7">
    <source>
        <dbReference type="ARBA" id="ARBA00022516"/>
    </source>
</evidence>
<evidence type="ECO:0000313" key="15">
    <source>
        <dbReference type="Proteomes" id="UP000031364"/>
    </source>
</evidence>
<sequence>MKYRIGTIDQNFAPNRLTVSYVAICAGTVDVDLLRRAFAHTCRRFPMLCGRLRSDDGDCYVHILDSERDDAVFETVHSSVSEWLARGLDPVDPAVRLATLEIVHAGATTAVALRVSHAIGDAHLGFELLTELWRTATALAATGALAEPTPIVPRRLEELLHERGIPVPDVALPAPHGLYRCTPTEILGRPGLRLATEERITLSNRDTGALLRLARAQGTTVHALLSAAVIRAERAMIAETSGAAPEDELPMIIGHAVDLRPHLTPPAPVTDTSNGLGYAPTVTLCGPDADLLTLGKEVKAQIVFGIESGTALATMFAAARSGESTPDTAVNILTNWGVVPALECPDGMAVVDFRGFVTGDSVPELSYFVYTFRGRLSIEFTYAENHHHRTRIAALRRLVAGNLEELIGDLARQN</sequence>
<evidence type="ECO:0000256" key="5">
    <source>
        <dbReference type="ARBA" id="ARBA00012866"/>
    </source>
</evidence>
<gene>
    <name evidence="14" type="ORF">FG87_13945</name>
</gene>
<reference evidence="14 15" key="1">
    <citation type="journal article" date="2014" name="Int. J. Syst. Evol. Microbiol.">
        <title>Nocardia vulneris sp. nov., isolated from wounds of human patients in North America.</title>
        <authorList>
            <person name="Lasker B.A."/>
            <person name="Bell M."/>
            <person name="Klenk H.P."/>
            <person name="Sproer C."/>
            <person name="Schumann C."/>
            <person name="Schumann P."/>
            <person name="Brown J.M."/>
        </authorList>
    </citation>
    <scope>NUCLEOTIDE SEQUENCE [LARGE SCALE GENOMIC DNA]</scope>
    <source>
        <strain evidence="14 15">W9851</strain>
    </source>
</reference>